<dbReference type="EMBL" id="CAJSLV010000045">
    <property type="protein sequence ID" value="CAG6392552.1"/>
    <property type="molecule type" value="Genomic_DNA"/>
</dbReference>
<evidence type="ECO:0000313" key="2">
    <source>
        <dbReference type="EMBL" id="CAG6392552.1"/>
    </source>
</evidence>
<evidence type="ECO:0008006" key="4">
    <source>
        <dbReference type="Google" id="ProtNLM"/>
    </source>
</evidence>
<evidence type="ECO:0000313" key="3">
    <source>
        <dbReference type="Proteomes" id="UP001152519"/>
    </source>
</evidence>
<dbReference type="PANTHER" id="PTHR42305:SF1">
    <property type="entry name" value="MEMBRANE PROTEIN RV1733C-RELATED"/>
    <property type="match status" value="1"/>
</dbReference>
<accession>A0A9W4E4A6</accession>
<sequence>MARPKRLTKRGWRWRRNPLRRRSDIVEAWLGVFTALMICTVPLIGWWAGQSVDRALQRVARTQRAERTLVPAAVVESPAESGASQAPGASKAAAAIAAAGADTDPRHGDVLRWIAPDRTAHTGTVPVGLEVWHGDRLLLWTDKAGGLVPPPLDRATASTHAVLAGVATGSAAAGAMLMTRQVLVWRLMRRRMDSWEREWARVGQDWGRAGTGG</sequence>
<keyword evidence="1" id="KW-1133">Transmembrane helix</keyword>
<dbReference type="InterPro" id="IPR039708">
    <property type="entry name" value="MT1774/Rv1733c-like"/>
</dbReference>
<dbReference type="PANTHER" id="PTHR42305">
    <property type="entry name" value="MEMBRANE PROTEIN RV1733C-RELATED"/>
    <property type="match status" value="1"/>
</dbReference>
<name>A0A9W4E4A6_9ACTN</name>
<dbReference type="Proteomes" id="UP001152519">
    <property type="component" value="Unassembled WGS sequence"/>
</dbReference>
<comment type="caution">
    <text evidence="2">The sequence shown here is derived from an EMBL/GenBank/DDBJ whole genome shotgun (WGS) entry which is preliminary data.</text>
</comment>
<organism evidence="2 3">
    <name type="scientific">Actinacidiphila cocklensis</name>
    <dbReference type="NCBI Taxonomy" id="887465"/>
    <lineage>
        <taxon>Bacteria</taxon>
        <taxon>Bacillati</taxon>
        <taxon>Actinomycetota</taxon>
        <taxon>Actinomycetes</taxon>
        <taxon>Kitasatosporales</taxon>
        <taxon>Streptomycetaceae</taxon>
        <taxon>Actinacidiphila</taxon>
    </lineage>
</organism>
<keyword evidence="1" id="KW-0812">Transmembrane</keyword>
<reference evidence="2" key="1">
    <citation type="submission" date="2021-05" db="EMBL/GenBank/DDBJ databases">
        <authorList>
            <person name="Arsene-Ploetze F."/>
        </authorList>
    </citation>
    <scope>NUCLEOTIDE SEQUENCE</scope>
    <source>
        <strain evidence="2">DSM 42138</strain>
    </source>
</reference>
<gene>
    <name evidence="2" type="ORF">SCOCK_170110</name>
</gene>
<protein>
    <recommendedName>
        <fullName evidence="4">Integral membrane protein</fullName>
    </recommendedName>
</protein>
<keyword evidence="1" id="KW-0472">Membrane</keyword>
<keyword evidence="3" id="KW-1185">Reference proteome</keyword>
<feature type="transmembrane region" description="Helical" evidence="1">
    <location>
        <begin position="25"/>
        <end position="48"/>
    </location>
</feature>
<evidence type="ECO:0000256" key="1">
    <source>
        <dbReference type="SAM" id="Phobius"/>
    </source>
</evidence>
<dbReference type="AlphaFoldDB" id="A0A9W4E4A6"/>
<dbReference type="RefSeq" id="WP_251487155.1">
    <property type="nucleotide sequence ID" value="NZ_CAJSLV010000045.1"/>
</dbReference>
<proteinExistence type="predicted"/>
<feature type="transmembrane region" description="Helical" evidence="1">
    <location>
        <begin position="161"/>
        <end position="183"/>
    </location>
</feature>